<evidence type="ECO:0000256" key="3">
    <source>
        <dbReference type="ARBA" id="ARBA00022723"/>
    </source>
</evidence>
<keyword evidence="6 9" id="KW-1133">Transmembrane helix</keyword>
<comment type="subcellular location">
    <subcellularLocation>
        <location evidence="1">Membrane</location>
        <topology evidence="1">Multi-pass membrane protein</topology>
    </subcellularLocation>
</comment>
<evidence type="ECO:0000313" key="11">
    <source>
        <dbReference type="EMBL" id="RWS26255.1"/>
    </source>
</evidence>
<dbReference type="GO" id="GO:0036503">
    <property type="term" value="P:ERAD pathway"/>
    <property type="evidence" value="ECO:0007669"/>
    <property type="project" value="TreeGrafter"/>
</dbReference>
<keyword evidence="12" id="KW-1185">Reference proteome</keyword>
<feature type="transmembrane region" description="Helical" evidence="9">
    <location>
        <begin position="421"/>
        <end position="440"/>
    </location>
</feature>
<dbReference type="Pfam" id="PF13705">
    <property type="entry name" value="TRC8_N"/>
    <property type="match status" value="1"/>
</dbReference>
<organism evidence="11 12">
    <name type="scientific">Leptotrombidium deliense</name>
    <dbReference type="NCBI Taxonomy" id="299467"/>
    <lineage>
        <taxon>Eukaryota</taxon>
        <taxon>Metazoa</taxon>
        <taxon>Ecdysozoa</taxon>
        <taxon>Arthropoda</taxon>
        <taxon>Chelicerata</taxon>
        <taxon>Arachnida</taxon>
        <taxon>Acari</taxon>
        <taxon>Acariformes</taxon>
        <taxon>Trombidiformes</taxon>
        <taxon>Prostigmata</taxon>
        <taxon>Anystina</taxon>
        <taxon>Parasitengona</taxon>
        <taxon>Trombiculoidea</taxon>
        <taxon>Trombiculidae</taxon>
        <taxon>Leptotrombidium</taxon>
    </lineage>
</organism>
<evidence type="ECO:0000256" key="8">
    <source>
        <dbReference type="PROSITE-ProRule" id="PRU00175"/>
    </source>
</evidence>
<feature type="transmembrane region" description="Helical" evidence="9">
    <location>
        <begin position="317"/>
        <end position="340"/>
    </location>
</feature>
<evidence type="ECO:0000313" key="12">
    <source>
        <dbReference type="Proteomes" id="UP000288716"/>
    </source>
</evidence>
<keyword evidence="5" id="KW-0862">Zinc</keyword>
<dbReference type="AlphaFoldDB" id="A0A443SFH2"/>
<reference evidence="11 12" key="1">
    <citation type="journal article" date="2018" name="Gigascience">
        <title>Genomes of trombidid mites reveal novel predicted allergens and laterally-transferred genes associated with secondary metabolism.</title>
        <authorList>
            <person name="Dong X."/>
            <person name="Chaisiri K."/>
            <person name="Xia D."/>
            <person name="Armstrong S.D."/>
            <person name="Fang Y."/>
            <person name="Donnelly M.J."/>
            <person name="Kadowaki T."/>
            <person name="McGarry J.W."/>
            <person name="Darby A.C."/>
            <person name="Makepeace B.L."/>
        </authorList>
    </citation>
    <scope>NUCLEOTIDE SEQUENCE [LARGE SCALE GENOMIC DNA]</scope>
    <source>
        <strain evidence="11">UoL-UT</strain>
    </source>
</reference>
<dbReference type="PROSITE" id="PS50089">
    <property type="entry name" value="ZF_RING_2"/>
    <property type="match status" value="1"/>
</dbReference>
<proteinExistence type="predicted"/>
<dbReference type="Proteomes" id="UP000288716">
    <property type="component" value="Unassembled WGS sequence"/>
</dbReference>
<evidence type="ECO:0000256" key="9">
    <source>
        <dbReference type="SAM" id="Phobius"/>
    </source>
</evidence>
<dbReference type="PANTHER" id="PTHR22763:SF163">
    <property type="entry name" value="E3 UBIQUITIN-PROTEIN LIGASE RNF139"/>
    <property type="match status" value="1"/>
</dbReference>
<feature type="transmembrane region" description="Helical" evidence="9">
    <location>
        <begin position="499"/>
        <end position="517"/>
    </location>
</feature>
<dbReference type="CDD" id="cd16476">
    <property type="entry name" value="RING-H2_RNF139-like"/>
    <property type="match status" value="1"/>
</dbReference>
<dbReference type="InterPro" id="IPR050731">
    <property type="entry name" value="HRD1_E3_ubiq-ligases"/>
</dbReference>
<dbReference type="Gene3D" id="3.30.40.10">
    <property type="entry name" value="Zinc/RING finger domain, C3HC4 (zinc finger)"/>
    <property type="match status" value="1"/>
</dbReference>
<dbReference type="InterPro" id="IPR001841">
    <property type="entry name" value="Znf_RING"/>
</dbReference>
<dbReference type="GO" id="GO:0036513">
    <property type="term" value="C:Derlin-1 retrotranslocation complex"/>
    <property type="evidence" value="ECO:0007669"/>
    <property type="project" value="TreeGrafter"/>
</dbReference>
<evidence type="ECO:0000256" key="6">
    <source>
        <dbReference type="ARBA" id="ARBA00022989"/>
    </source>
</evidence>
<dbReference type="InterPro" id="IPR013083">
    <property type="entry name" value="Znf_RING/FYVE/PHD"/>
</dbReference>
<keyword evidence="3" id="KW-0479">Metal-binding</keyword>
<dbReference type="Pfam" id="PF13923">
    <property type="entry name" value="zf-C3HC4_2"/>
    <property type="match status" value="1"/>
</dbReference>
<dbReference type="GO" id="GO:0043161">
    <property type="term" value="P:proteasome-mediated ubiquitin-dependent protein catabolic process"/>
    <property type="evidence" value="ECO:0007669"/>
    <property type="project" value="TreeGrafter"/>
</dbReference>
<dbReference type="SMART" id="SM00184">
    <property type="entry name" value="RING"/>
    <property type="match status" value="1"/>
</dbReference>
<feature type="transmembrane region" description="Helical" evidence="9">
    <location>
        <begin position="99"/>
        <end position="117"/>
    </location>
</feature>
<keyword evidence="7 9" id="KW-0472">Membrane</keyword>
<dbReference type="VEuPathDB" id="VectorBase:LDEU005784"/>
<feature type="transmembrane region" description="Helical" evidence="9">
    <location>
        <begin position="201"/>
        <end position="221"/>
    </location>
</feature>
<gene>
    <name evidence="11" type="ORF">B4U80_00978</name>
</gene>
<feature type="domain" description="RING-type" evidence="10">
    <location>
        <begin position="576"/>
        <end position="614"/>
    </location>
</feature>
<evidence type="ECO:0000256" key="7">
    <source>
        <dbReference type="ARBA" id="ARBA00023136"/>
    </source>
</evidence>
<feature type="transmembrane region" description="Helical" evidence="9">
    <location>
        <begin position="352"/>
        <end position="372"/>
    </location>
</feature>
<dbReference type="SUPFAM" id="SSF57850">
    <property type="entry name" value="RING/U-box"/>
    <property type="match status" value="1"/>
</dbReference>
<dbReference type="InterPro" id="IPR025754">
    <property type="entry name" value="TRC8_N_dom"/>
</dbReference>
<keyword evidence="4 8" id="KW-0863">Zinc-finger</keyword>
<dbReference type="EMBL" id="NCKV01002922">
    <property type="protein sequence ID" value="RWS26255.1"/>
    <property type="molecule type" value="Genomic_DNA"/>
</dbReference>
<evidence type="ECO:0000256" key="2">
    <source>
        <dbReference type="ARBA" id="ARBA00022692"/>
    </source>
</evidence>
<evidence type="ECO:0000256" key="4">
    <source>
        <dbReference type="ARBA" id="ARBA00022771"/>
    </source>
</evidence>
<keyword evidence="2 9" id="KW-0812">Transmembrane</keyword>
<name>A0A443SFH2_9ACAR</name>
<evidence type="ECO:0000256" key="5">
    <source>
        <dbReference type="ARBA" id="ARBA00022833"/>
    </source>
</evidence>
<comment type="caution">
    <text evidence="11">The sequence shown here is derived from an EMBL/GenBank/DDBJ whole genome shotgun (WGS) entry which is preliminary data.</text>
</comment>
<sequence length="635" mass="72978">MSLRNRILSILDVVLRVPPIFAMDSILISSLGGSVNRPELNVNHNTISSDTVFLSNLTRNSSSNEEEYGLIANLTDSLSWILIYSHVSFSMFLLPTKHLVSVYIWLSSIGVIFWSYICNEEYIRYVNSLSHSTIAFELLSLNFSTITRFIGNYLLQVFLAIIFCFASTSSQKILPKRLVGFCFIIPTVLSLLPKIPHMLIMFAPIAAASVACLHVCLNIIFHANHIFQSVYDDINWCRSFMHHFGLYTLLESQWSRLHVPQVLRVFWLTRLTEQAVLIISDSTHEQYLDTGVIRLPIDTHYLIMTGKELMMRGCETVIAVLGMSSVISSISHQIASLMQYFLLVEDSEDRSIGTVSAILFIILALQTGLTGLDPEKRILRLYRNLCLLSTAILHFIHNMVSPVLFSLSASRNMSLNRHTRALVVCLFLVVFPIWFLYHLWSYHAISTWLLAVSAFSTEVIIKVIISLLIYGLFMIDAYRTTVWEQLDDYVYYIRATGNSIEFIFGIFLFFNGTWILLFEAGGTIRALMMCIHAYFNIWLQAKSGWKVFMKRRMAVHKINSLAEATEEQLRNFDDVCAICYQELNTARITRCNHYFHGVCLRKWLYVQDICPLCHEKLYVIAEEEHDANNEHEHQD</sequence>
<dbReference type="GO" id="GO:0008270">
    <property type="term" value="F:zinc ion binding"/>
    <property type="evidence" value="ECO:0007669"/>
    <property type="project" value="UniProtKB-KW"/>
</dbReference>
<accession>A0A443SFH2</accession>
<dbReference type="PANTHER" id="PTHR22763">
    <property type="entry name" value="RING ZINC FINGER PROTEIN"/>
    <property type="match status" value="1"/>
</dbReference>
<evidence type="ECO:0000256" key="1">
    <source>
        <dbReference type="ARBA" id="ARBA00004141"/>
    </source>
</evidence>
<dbReference type="GO" id="GO:0061630">
    <property type="term" value="F:ubiquitin protein ligase activity"/>
    <property type="evidence" value="ECO:0007669"/>
    <property type="project" value="TreeGrafter"/>
</dbReference>
<protein>
    <submittedName>
        <fullName evidence="11">Protein TRC8-like protein</fullName>
    </submittedName>
</protein>
<dbReference type="STRING" id="299467.A0A443SFH2"/>
<dbReference type="OrthoDB" id="4348522at2759"/>
<evidence type="ECO:0000259" key="10">
    <source>
        <dbReference type="PROSITE" id="PS50089"/>
    </source>
</evidence>
<feature type="transmembrane region" description="Helical" evidence="9">
    <location>
        <begin position="146"/>
        <end position="166"/>
    </location>
</feature>